<dbReference type="InterPro" id="IPR027417">
    <property type="entry name" value="P-loop_NTPase"/>
</dbReference>
<dbReference type="VEuPathDB" id="TriTrypDB:TcCLB.506861.10"/>
<dbReference type="GO" id="GO:0005634">
    <property type="term" value="C:nucleus"/>
    <property type="evidence" value="ECO:0007669"/>
    <property type="project" value="TreeGrafter"/>
</dbReference>
<dbReference type="PROSITE" id="PS51192">
    <property type="entry name" value="HELICASE_ATP_BIND_1"/>
    <property type="match status" value="1"/>
</dbReference>
<dbReference type="SUPFAM" id="SSF52540">
    <property type="entry name" value="P-loop containing nucleoside triphosphate hydrolases"/>
    <property type="match status" value="1"/>
</dbReference>
<dbReference type="GO" id="GO:0003723">
    <property type="term" value="F:RNA binding"/>
    <property type="evidence" value="ECO:0007669"/>
    <property type="project" value="TreeGrafter"/>
</dbReference>
<dbReference type="VEuPathDB" id="TriTrypDB:TcCLB.511825.180"/>
<evidence type="ECO:0000313" key="6">
    <source>
        <dbReference type="EMBL" id="PWU83714.1"/>
    </source>
</evidence>
<dbReference type="GO" id="GO:0016787">
    <property type="term" value="F:hydrolase activity"/>
    <property type="evidence" value="ECO:0007669"/>
    <property type="project" value="UniProtKB-KW"/>
</dbReference>
<keyword evidence="4" id="KW-0067">ATP-binding</keyword>
<keyword evidence="2" id="KW-0378">Hydrolase</keyword>
<dbReference type="VEuPathDB" id="TriTrypDB:C4B63_293g21"/>
<dbReference type="VEuPathDB" id="TriTrypDB:ECC02_007476"/>
<dbReference type="Gene3D" id="3.40.50.300">
    <property type="entry name" value="P-loop containing nucleotide triphosphate hydrolases"/>
    <property type="match status" value="1"/>
</dbReference>
<dbReference type="InterPro" id="IPR011545">
    <property type="entry name" value="DEAD/DEAH_box_helicase_dom"/>
</dbReference>
<dbReference type="PANTHER" id="PTHR18934">
    <property type="entry name" value="ATP-DEPENDENT RNA HELICASE"/>
    <property type="match status" value="1"/>
</dbReference>
<dbReference type="FunFam" id="3.40.50.300:FF:001760">
    <property type="entry name" value="ATP-dependent RNA helicase"/>
    <property type="match status" value="1"/>
</dbReference>
<evidence type="ECO:0000256" key="1">
    <source>
        <dbReference type="ARBA" id="ARBA00022741"/>
    </source>
</evidence>
<organism evidence="6 7">
    <name type="scientific">Trypanosoma cruzi</name>
    <dbReference type="NCBI Taxonomy" id="5693"/>
    <lineage>
        <taxon>Eukaryota</taxon>
        <taxon>Discoba</taxon>
        <taxon>Euglenozoa</taxon>
        <taxon>Kinetoplastea</taxon>
        <taxon>Metakinetoplastina</taxon>
        <taxon>Trypanosomatida</taxon>
        <taxon>Trypanosomatidae</taxon>
        <taxon>Trypanosoma</taxon>
        <taxon>Schizotrypanum</taxon>
    </lineage>
</organism>
<dbReference type="VEuPathDB" id="TriTrypDB:TcCLB.508323.199"/>
<dbReference type="VEuPathDB" id="TriTrypDB:C3747_92g119"/>
<dbReference type="InterPro" id="IPR002464">
    <property type="entry name" value="DNA/RNA_helicase_DEAH_CS"/>
</dbReference>
<keyword evidence="3 6" id="KW-0347">Helicase</keyword>
<keyword evidence="1" id="KW-0547">Nucleotide-binding</keyword>
<reference evidence="6 7" key="1">
    <citation type="journal article" date="2018" name="Microb. Genom.">
        <title>Expanding an expanded genome: long-read sequencing of Trypanosoma cruzi.</title>
        <authorList>
            <person name="Berna L."/>
            <person name="Rodriguez M."/>
            <person name="Chiribao M.L."/>
            <person name="Parodi-Talice A."/>
            <person name="Pita S."/>
            <person name="Rijo G."/>
            <person name="Alvarez-Valin F."/>
            <person name="Robello C."/>
        </authorList>
    </citation>
    <scope>NUCLEOTIDE SEQUENCE [LARGE SCALE GENOMIC DNA]</scope>
    <source>
        <strain evidence="6 7">Dm28c</strain>
    </source>
</reference>
<dbReference type="VEuPathDB" id="TriTrypDB:TCSYLVIO_001886"/>
<dbReference type="AlphaFoldDB" id="A0A2V2UIB5"/>
<evidence type="ECO:0000256" key="4">
    <source>
        <dbReference type="ARBA" id="ARBA00022840"/>
    </source>
</evidence>
<dbReference type="GO" id="GO:0005524">
    <property type="term" value="F:ATP binding"/>
    <property type="evidence" value="ECO:0007669"/>
    <property type="project" value="UniProtKB-KW"/>
</dbReference>
<dbReference type="VEuPathDB" id="TriTrypDB:Tc_MARK_233"/>
<protein>
    <submittedName>
        <fullName evidence="6">Putative ATP-dependent DEAD/H RNA helicase</fullName>
    </submittedName>
</protein>
<dbReference type="VEuPathDB" id="TriTrypDB:TCDM_08641"/>
<dbReference type="PANTHER" id="PTHR18934:SF237">
    <property type="entry name" value="ATP-DEPENDENT DNA_RNA HELICASE DHX36"/>
    <property type="match status" value="1"/>
</dbReference>
<dbReference type="PROSITE" id="PS00690">
    <property type="entry name" value="DEAH_ATP_HELICASE"/>
    <property type="match status" value="1"/>
</dbReference>
<name>A0A2V2UIB5_TRYCR</name>
<dbReference type="SMART" id="SM00487">
    <property type="entry name" value="DEXDc"/>
    <property type="match status" value="1"/>
</dbReference>
<feature type="domain" description="Helicase ATP-binding" evidence="5">
    <location>
        <begin position="124"/>
        <end position="287"/>
    </location>
</feature>
<sequence>MQIRTRLNLKKNWKHQKSGKDREIAAFNGDRVKTIDGYQGAQRLPDEYIKSRMNEISLLLGPFLRKMYSQLKATAAKPFRNRHLVVVQPGLMKAPQGNTQNQRYRELQEFRRSLPSYKRRDEIINALKQNNVLIVSGDTGCGKTTQIPQILYDSEVFQKDLEIICTQPRRISALSVAQRVAEERGETCGNSCGYIIRFDNMTSPSTKIVYMTTGILLRRLHTDPQLNGVSCIIVDEVHERDVETDFCLLLLRDRLIEQQRNKQLYKNHVKVVVMSATVQIEKVASYFVCVCGGRAPPIISIPGTLFPVEECFLEEALKWTHLPPSAVPAISMLTNVSEKKKQKTAIQRMGMMALFLKRLRLLFLGKQIMIQRFWYLMILYLS</sequence>
<dbReference type="Pfam" id="PF00270">
    <property type="entry name" value="DEAD"/>
    <property type="match status" value="1"/>
</dbReference>
<dbReference type="GO" id="GO:0004386">
    <property type="term" value="F:helicase activity"/>
    <property type="evidence" value="ECO:0007669"/>
    <property type="project" value="UniProtKB-KW"/>
</dbReference>
<evidence type="ECO:0000259" key="5">
    <source>
        <dbReference type="PROSITE" id="PS51192"/>
    </source>
</evidence>
<dbReference type="EMBL" id="PRFA01000293">
    <property type="protein sequence ID" value="PWU83714.1"/>
    <property type="molecule type" value="Genomic_DNA"/>
</dbReference>
<dbReference type="Proteomes" id="UP000246121">
    <property type="component" value="Unassembled WGS sequence"/>
</dbReference>
<gene>
    <name evidence="6" type="ORF">C4B63_293g21</name>
</gene>
<comment type="caution">
    <text evidence="6">The sequence shown here is derived from an EMBL/GenBank/DDBJ whole genome shotgun (WGS) entry which is preliminary data.</text>
</comment>
<dbReference type="VEuPathDB" id="TriTrypDB:TcBrA4_0094640"/>
<dbReference type="VEuPathDB" id="TriTrypDB:TcG_06734"/>
<proteinExistence type="predicted"/>
<accession>A0A2V2UIB5</accession>
<evidence type="ECO:0000256" key="3">
    <source>
        <dbReference type="ARBA" id="ARBA00022806"/>
    </source>
</evidence>
<evidence type="ECO:0000313" key="7">
    <source>
        <dbReference type="Proteomes" id="UP000246121"/>
    </source>
</evidence>
<dbReference type="VEuPathDB" id="TriTrypDB:BCY84_07006"/>
<dbReference type="InterPro" id="IPR014001">
    <property type="entry name" value="Helicase_ATP-bd"/>
</dbReference>
<dbReference type="VEuPathDB" id="TriTrypDB:TcCL_NonESM00422"/>
<evidence type="ECO:0000256" key="2">
    <source>
        <dbReference type="ARBA" id="ARBA00022801"/>
    </source>
</evidence>
<dbReference type="CDD" id="cd17917">
    <property type="entry name" value="DEXHc_RHA-like"/>
    <property type="match status" value="1"/>
</dbReference>